<evidence type="ECO:0000313" key="4">
    <source>
        <dbReference type="EMBL" id="RBQ16355.1"/>
    </source>
</evidence>
<dbReference type="Pfam" id="PF01494">
    <property type="entry name" value="FAD_binding_3"/>
    <property type="match status" value="1"/>
</dbReference>
<dbReference type="OrthoDB" id="9782160at2"/>
<comment type="caution">
    <text evidence="4">The sequence shown here is derived from an EMBL/GenBank/DDBJ whole genome shotgun (WGS) entry which is preliminary data.</text>
</comment>
<feature type="domain" description="FAD-binding" evidence="3">
    <location>
        <begin position="73"/>
        <end position="137"/>
    </location>
</feature>
<accession>A0A366LQW7</accession>
<dbReference type="Gene3D" id="3.30.9.10">
    <property type="entry name" value="D-Amino Acid Oxidase, subunit A, domain 2"/>
    <property type="match status" value="1"/>
</dbReference>
<proteinExistence type="predicted"/>
<evidence type="ECO:0000256" key="1">
    <source>
        <dbReference type="ARBA" id="ARBA00023002"/>
    </source>
</evidence>
<keyword evidence="2" id="KW-0503">Monooxygenase</keyword>
<evidence type="ECO:0000313" key="5">
    <source>
        <dbReference type="Proteomes" id="UP000253303"/>
    </source>
</evidence>
<evidence type="ECO:0000259" key="3">
    <source>
        <dbReference type="Pfam" id="PF01494"/>
    </source>
</evidence>
<dbReference type="SUPFAM" id="SSF51905">
    <property type="entry name" value="FAD/NAD(P)-binding domain"/>
    <property type="match status" value="1"/>
</dbReference>
<organism evidence="4 5">
    <name type="scientific">Spongiactinospora rosea</name>
    <dbReference type="NCBI Taxonomy" id="2248750"/>
    <lineage>
        <taxon>Bacteria</taxon>
        <taxon>Bacillati</taxon>
        <taxon>Actinomycetota</taxon>
        <taxon>Actinomycetes</taxon>
        <taxon>Streptosporangiales</taxon>
        <taxon>Streptosporangiaceae</taxon>
        <taxon>Spongiactinospora</taxon>
    </lineage>
</organism>
<gene>
    <name evidence="4" type="ORF">DP939_30820</name>
</gene>
<evidence type="ECO:0000256" key="2">
    <source>
        <dbReference type="ARBA" id="ARBA00023033"/>
    </source>
</evidence>
<dbReference type="Proteomes" id="UP000253303">
    <property type="component" value="Unassembled WGS sequence"/>
</dbReference>
<dbReference type="GO" id="GO:0004497">
    <property type="term" value="F:monooxygenase activity"/>
    <property type="evidence" value="ECO:0007669"/>
    <property type="project" value="UniProtKB-KW"/>
</dbReference>
<keyword evidence="5" id="KW-1185">Reference proteome</keyword>
<protein>
    <recommendedName>
        <fullName evidence="3">FAD-binding domain-containing protein</fullName>
    </recommendedName>
</protein>
<dbReference type="Gene3D" id="3.50.50.60">
    <property type="entry name" value="FAD/NAD(P)-binding domain"/>
    <property type="match status" value="1"/>
</dbReference>
<dbReference type="InterPro" id="IPR036188">
    <property type="entry name" value="FAD/NAD-bd_sf"/>
</dbReference>
<dbReference type="PANTHER" id="PTHR13789:SF309">
    <property type="entry name" value="PUTATIVE (AFU_ORTHOLOGUE AFUA_6G14510)-RELATED"/>
    <property type="match status" value="1"/>
</dbReference>
<dbReference type="AlphaFoldDB" id="A0A366LQW7"/>
<dbReference type="InterPro" id="IPR002938">
    <property type="entry name" value="FAD-bd"/>
</dbReference>
<dbReference type="GO" id="GO:0071949">
    <property type="term" value="F:FAD binding"/>
    <property type="evidence" value="ECO:0007669"/>
    <property type="project" value="InterPro"/>
</dbReference>
<name>A0A366LQW7_9ACTN</name>
<reference evidence="4 5" key="1">
    <citation type="submission" date="2018-06" db="EMBL/GenBank/DDBJ databases">
        <title>Sphaerisporangium craniellae sp. nov., isolated from a marine sponge in the South China Sea.</title>
        <authorList>
            <person name="Li L."/>
        </authorList>
    </citation>
    <scope>NUCLEOTIDE SEQUENCE [LARGE SCALE GENOMIC DNA]</scope>
    <source>
        <strain evidence="4 5">LHW63015</strain>
    </source>
</reference>
<dbReference type="InterPro" id="IPR050493">
    <property type="entry name" value="FAD-dep_Monooxygenase_BioMet"/>
</dbReference>
<dbReference type="RefSeq" id="WP_113984336.1">
    <property type="nucleotide sequence ID" value="NZ_QMEY01000017.1"/>
</dbReference>
<sequence>MLFARRGAFIHLPAPDGTVWWAAQVAAAEPPADLRAIGLGELAALFPEASATAVLRGAAKVDAATLLHVLPPVERRQDGRTVLVGDAAHPVGAGQGASMAIEDAVALAHALATASDVPAALAEFDAVRHDRTHRLVKVATTNRDAKTAGPLAARLRELFMPFFFGRIYERTTAWLYDHTPAPLPTPRTQE</sequence>
<dbReference type="EMBL" id="QMEY01000017">
    <property type="protein sequence ID" value="RBQ16355.1"/>
    <property type="molecule type" value="Genomic_DNA"/>
</dbReference>
<keyword evidence="1" id="KW-0560">Oxidoreductase</keyword>
<dbReference type="PANTHER" id="PTHR13789">
    <property type="entry name" value="MONOOXYGENASE"/>
    <property type="match status" value="1"/>
</dbReference>